<proteinExistence type="inferred from homology"/>
<evidence type="ECO:0000256" key="1">
    <source>
        <dbReference type="ARBA" id="ARBA00010333"/>
    </source>
</evidence>
<dbReference type="PANTHER" id="PTHR35936">
    <property type="entry name" value="MEMBRANE-BOUND LYTIC MUREIN TRANSGLYCOSYLASE F"/>
    <property type="match status" value="1"/>
</dbReference>
<keyword evidence="5" id="KW-1185">Reference proteome</keyword>
<dbReference type="SMART" id="SM00062">
    <property type="entry name" value="PBPb"/>
    <property type="match status" value="1"/>
</dbReference>
<evidence type="ECO:0000256" key="2">
    <source>
        <dbReference type="ARBA" id="ARBA00022729"/>
    </source>
</evidence>
<protein>
    <submittedName>
        <fullName evidence="4">Transporter substrate-binding domain-containing protein</fullName>
    </submittedName>
</protein>
<organism evidence="4 5">
    <name type="scientific">Spartinivicinus marinus</name>
    <dbReference type="NCBI Taxonomy" id="2994442"/>
    <lineage>
        <taxon>Bacteria</taxon>
        <taxon>Pseudomonadati</taxon>
        <taxon>Pseudomonadota</taxon>
        <taxon>Gammaproteobacteria</taxon>
        <taxon>Oceanospirillales</taxon>
        <taxon>Zooshikellaceae</taxon>
        <taxon>Spartinivicinus</taxon>
    </lineage>
</organism>
<dbReference type="Gene3D" id="3.40.190.10">
    <property type="entry name" value="Periplasmic binding protein-like II"/>
    <property type="match status" value="2"/>
</dbReference>
<dbReference type="InterPro" id="IPR001638">
    <property type="entry name" value="Solute-binding_3/MltF_N"/>
</dbReference>
<gene>
    <name evidence="4" type="ORF">H0A36_15135</name>
</gene>
<evidence type="ECO:0000259" key="3">
    <source>
        <dbReference type="SMART" id="SM00062"/>
    </source>
</evidence>
<dbReference type="AlphaFoldDB" id="A0A853I050"/>
<comment type="similarity">
    <text evidence="1">Belongs to the bacterial solute-binding protein 3 family.</text>
</comment>
<accession>A0A853I050</accession>
<feature type="domain" description="Solute-binding protein family 3/N-terminal" evidence="3">
    <location>
        <begin position="54"/>
        <end position="282"/>
    </location>
</feature>
<dbReference type="PANTHER" id="PTHR35936:SF25">
    <property type="entry name" value="ABC TRANSPORTER SUBSTRATE-BINDING PROTEIN"/>
    <property type="match status" value="1"/>
</dbReference>
<evidence type="ECO:0000313" key="4">
    <source>
        <dbReference type="EMBL" id="NYZ67350.1"/>
    </source>
</evidence>
<evidence type="ECO:0000313" key="5">
    <source>
        <dbReference type="Proteomes" id="UP000569732"/>
    </source>
</evidence>
<dbReference type="Proteomes" id="UP000569732">
    <property type="component" value="Unassembled WGS sequence"/>
</dbReference>
<name>A0A853I050_9GAMM</name>
<dbReference type="RefSeq" id="WP_180569373.1">
    <property type="nucleotide sequence ID" value="NZ_JACCKB010000024.1"/>
</dbReference>
<sequence length="282" mass="32655">MKIPIKSNWYLLIIFYLILSSFVKAKTIGLVPDRLYPPFTFVKGHNPDEIEQKEVIHLEQKSYNKIEDFSQSNIFSGYVIDLIISVYQTQGYDIEFHNLPWARALYASKKSLVDGIFPLVWNKDRDKVYQFSGERVNVDKAVLYVPTDVHFIWKNDFSSLKDLEVGVIRGWSYGARWNTAIKNGLFKTVETNNDVQNFRMLEAGRVTAVAGWIYATQYFLESNNLSSKYKPLVPFETVPMYLGISKTNPKASELIQDFIRGLKKIEANKVLKSIEKKWGVER</sequence>
<dbReference type="Pfam" id="PF00497">
    <property type="entry name" value="SBP_bac_3"/>
    <property type="match status" value="1"/>
</dbReference>
<keyword evidence="2" id="KW-0732">Signal</keyword>
<reference evidence="4 5" key="1">
    <citation type="submission" date="2020-07" db="EMBL/GenBank/DDBJ databases">
        <title>Endozoicomonas sp. nov., isolated from sediment.</title>
        <authorList>
            <person name="Gu T."/>
        </authorList>
    </citation>
    <scope>NUCLEOTIDE SEQUENCE [LARGE SCALE GENOMIC DNA]</scope>
    <source>
        <strain evidence="4 5">SM1973</strain>
    </source>
</reference>
<comment type="caution">
    <text evidence="4">The sequence shown here is derived from an EMBL/GenBank/DDBJ whole genome shotgun (WGS) entry which is preliminary data.</text>
</comment>
<dbReference type="SUPFAM" id="SSF53850">
    <property type="entry name" value="Periplasmic binding protein-like II"/>
    <property type="match status" value="1"/>
</dbReference>
<dbReference type="EMBL" id="JACCKB010000024">
    <property type="protein sequence ID" value="NYZ67350.1"/>
    <property type="molecule type" value="Genomic_DNA"/>
</dbReference>